<comment type="cofactor">
    <cofactor evidence="6">
        <name>pyrroloquinoline quinone</name>
        <dbReference type="ChEBI" id="CHEBI:58442"/>
    </cofactor>
    <text evidence="6">Binds 1 PQQ group per subunit.</text>
</comment>
<feature type="binding site" evidence="7">
    <location>
        <position position="304"/>
    </location>
    <ligand>
        <name>Ca(2+)</name>
        <dbReference type="ChEBI" id="CHEBI:29108"/>
    </ligand>
</feature>
<evidence type="ECO:0000256" key="4">
    <source>
        <dbReference type="ARBA" id="ARBA00023002"/>
    </source>
</evidence>
<evidence type="ECO:0000259" key="10">
    <source>
        <dbReference type="Pfam" id="PF01011"/>
    </source>
</evidence>
<comment type="similarity">
    <text evidence="1">Belongs to the bacterial PQQ dehydrogenase family.</text>
</comment>
<dbReference type="RefSeq" id="WP_210851735.1">
    <property type="nucleotide sequence ID" value="NZ_JAGQDD010000001.1"/>
</dbReference>
<dbReference type="Pfam" id="PF01011">
    <property type="entry name" value="PQQ"/>
    <property type="match status" value="2"/>
</dbReference>
<feature type="active site" description="Proton acceptor" evidence="5">
    <location>
        <position position="304"/>
    </location>
</feature>
<name>A0A940YBV6_9BURK</name>
<dbReference type="AlphaFoldDB" id="A0A940YBV6"/>
<dbReference type="NCBIfam" id="TIGR03075">
    <property type="entry name" value="PQQ_enz_alc_DH"/>
    <property type="match status" value="1"/>
</dbReference>
<keyword evidence="9" id="KW-0732">Signal</keyword>
<evidence type="ECO:0000256" key="9">
    <source>
        <dbReference type="SAM" id="SignalP"/>
    </source>
</evidence>
<protein>
    <submittedName>
        <fullName evidence="11">PQQ-dependent dehydrogenase, methanol/ethanol family</fullName>
        <ecNumber evidence="11">1.1.2.-</ecNumber>
    </submittedName>
</protein>
<dbReference type="SMART" id="SM00564">
    <property type="entry name" value="PQQ"/>
    <property type="match status" value="4"/>
</dbReference>
<evidence type="ECO:0000313" key="11">
    <source>
        <dbReference type="EMBL" id="MBQ0929495.1"/>
    </source>
</evidence>
<feature type="binding site" evidence="7">
    <location>
        <position position="196"/>
    </location>
    <ligand>
        <name>Ca(2+)</name>
        <dbReference type="ChEBI" id="CHEBI:29108"/>
    </ligand>
</feature>
<feature type="signal peptide" evidence="9">
    <location>
        <begin position="1"/>
        <end position="26"/>
    </location>
</feature>
<evidence type="ECO:0000256" key="6">
    <source>
        <dbReference type="PIRSR" id="PIRSR617512-2"/>
    </source>
</evidence>
<keyword evidence="8" id="KW-1015">Disulfide bond</keyword>
<dbReference type="InterPro" id="IPR011047">
    <property type="entry name" value="Quinoprotein_ADH-like_sf"/>
</dbReference>
<keyword evidence="7" id="KW-0106">Calcium</keyword>
<dbReference type="PANTHER" id="PTHR32303">
    <property type="entry name" value="QUINOPROTEIN ALCOHOL DEHYDROGENASE (CYTOCHROME C)"/>
    <property type="match status" value="1"/>
</dbReference>
<dbReference type="EMBL" id="JAGQDD010000001">
    <property type="protein sequence ID" value="MBQ0929495.1"/>
    <property type="molecule type" value="Genomic_DNA"/>
</dbReference>
<dbReference type="GO" id="GO:0016614">
    <property type="term" value="F:oxidoreductase activity, acting on CH-OH group of donors"/>
    <property type="evidence" value="ECO:0007669"/>
    <property type="project" value="InterPro"/>
</dbReference>
<evidence type="ECO:0000313" key="12">
    <source>
        <dbReference type="Proteomes" id="UP000676246"/>
    </source>
</evidence>
<dbReference type="Gene3D" id="2.140.10.10">
    <property type="entry name" value="Quinoprotein alcohol dehydrogenase-like superfamily"/>
    <property type="match status" value="1"/>
</dbReference>
<feature type="domain" description="Pyrrolo-quinoline quinone repeat" evidence="10">
    <location>
        <begin position="44"/>
        <end position="345"/>
    </location>
</feature>
<feature type="domain" description="Pyrrolo-quinoline quinone repeat" evidence="10">
    <location>
        <begin position="465"/>
        <end position="531"/>
    </location>
</feature>
<feature type="binding site" evidence="6">
    <location>
        <position position="178"/>
    </location>
    <ligand>
        <name>pyrroloquinoline quinone</name>
        <dbReference type="ChEBI" id="CHEBI:58442"/>
    </ligand>
</feature>
<dbReference type="GO" id="GO:0016020">
    <property type="term" value="C:membrane"/>
    <property type="evidence" value="ECO:0007669"/>
    <property type="project" value="InterPro"/>
</dbReference>
<feature type="disulfide bond" evidence="8">
    <location>
        <begin position="128"/>
        <end position="129"/>
    </location>
</feature>
<organism evidence="11 12">
    <name type="scientific">Ideonella alba</name>
    <dbReference type="NCBI Taxonomy" id="2824118"/>
    <lineage>
        <taxon>Bacteria</taxon>
        <taxon>Pseudomonadati</taxon>
        <taxon>Pseudomonadota</taxon>
        <taxon>Betaproteobacteria</taxon>
        <taxon>Burkholderiales</taxon>
        <taxon>Sphaerotilaceae</taxon>
        <taxon>Ideonella</taxon>
    </lineage>
</organism>
<comment type="cofactor">
    <cofactor evidence="7">
        <name>Ca(2+)</name>
        <dbReference type="ChEBI" id="CHEBI:29108"/>
    </cofactor>
    <text evidence="7">Binds 1 Ca(2+) ion per subunit.</text>
</comment>
<keyword evidence="2 7" id="KW-0479">Metal-binding</keyword>
<accession>A0A940YBV6</accession>
<reference evidence="11 12" key="1">
    <citation type="submission" date="2021-04" db="EMBL/GenBank/DDBJ databases">
        <title>The genome sequence of Ideonella sp. 3Y2.</title>
        <authorList>
            <person name="Liu Y."/>
        </authorList>
    </citation>
    <scope>NUCLEOTIDE SEQUENCE [LARGE SCALE GENOMIC DNA]</scope>
    <source>
        <strain evidence="11 12">3Y2</strain>
    </source>
</reference>
<dbReference type="GO" id="GO:0005509">
    <property type="term" value="F:calcium ion binding"/>
    <property type="evidence" value="ECO:0007669"/>
    <property type="project" value="InterPro"/>
</dbReference>
<evidence type="ECO:0000256" key="3">
    <source>
        <dbReference type="ARBA" id="ARBA00022891"/>
    </source>
</evidence>
<evidence type="ECO:0000256" key="1">
    <source>
        <dbReference type="ARBA" id="ARBA00008156"/>
    </source>
</evidence>
<gene>
    <name evidence="11" type="ORF">KAK03_03285</name>
</gene>
<keyword evidence="12" id="KW-1185">Reference proteome</keyword>
<dbReference type="InterPro" id="IPR002372">
    <property type="entry name" value="PQQ_rpt_dom"/>
</dbReference>
<comment type="caution">
    <text evidence="11">The sequence shown here is derived from an EMBL/GenBank/DDBJ whole genome shotgun (WGS) entry which is preliminary data.</text>
</comment>
<dbReference type="PANTHER" id="PTHR32303:SF20">
    <property type="entry name" value="QUINOPROTEIN ETHANOL DEHYDROGENASE"/>
    <property type="match status" value="1"/>
</dbReference>
<feature type="binding site" evidence="7">
    <location>
        <position position="262"/>
    </location>
    <ligand>
        <name>Ca(2+)</name>
        <dbReference type="ChEBI" id="CHEBI:29108"/>
    </ligand>
</feature>
<evidence type="ECO:0000256" key="7">
    <source>
        <dbReference type="PIRSR" id="PIRSR617512-3"/>
    </source>
</evidence>
<dbReference type="EC" id="1.1.2.-" evidence="11"/>
<dbReference type="SUPFAM" id="SSF50998">
    <property type="entry name" value="Quinoprotein alcohol dehydrogenase-like"/>
    <property type="match status" value="1"/>
</dbReference>
<feature type="binding site" evidence="6">
    <location>
        <begin position="398"/>
        <end position="399"/>
    </location>
    <ligand>
        <name>pyrroloquinoline quinone</name>
        <dbReference type="ChEBI" id="CHEBI:58442"/>
    </ligand>
</feature>
<sequence>MQATRTPIAAALIAALIALSAAPATAQTLADLRQDAATPADVSTYGMGWGQQRHSALAQVTPANVGRLVPVWNLSLDNSANASSQPLLINGVMYLATHSHTLALDPITGRQKWKTPIELPADINGYLCCGIQSRGLAALNGVLYRTTLDAHVVAINMADGKQLWKVKAADYKQGYSMTHAPLIAGDTLITGISGGEYGTRGFLDGWDLKTGARKWHRWTTAAGSDKGAETWAPGMAETGGGPTWLTGTYDPDLDLVYWGVGNGAPWNAAMRGGDSLYTGSVLALRPSTGEIAWHYQFSPADPFDYDGANELVLAELPINGQTTKVLMQANRNGFFYVLDRRNGQLLKADPFARTINWASGVDMKTGRPVPTAMTESVRRNPEMAEAVEVWPSAYGGKNWMPMSFDPKRQLAFFNTVDLGMKVRYTRQERPGGPNWWLGLELQGFVAPADGHRGALVAWNPITGKKAWEVLLKSPNWAGVLTTAPGLVFTGTQTGQFKAYDAANGRELWSFQTGSGISGLPITWEKDGRQYITVTSGAATVYGALSGDAELANVPAGSSLWTFALPR</sequence>
<evidence type="ECO:0000256" key="2">
    <source>
        <dbReference type="ARBA" id="ARBA00022723"/>
    </source>
</evidence>
<feature type="chain" id="PRO_5037578466" evidence="9">
    <location>
        <begin position="27"/>
        <end position="566"/>
    </location>
</feature>
<proteinExistence type="inferred from homology"/>
<feature type="binding site" evidence="6">
    <location>
        <position position="540"/>
    </location>
    <ligand>
        <name>pyrroloquinoline quinone</name>
        <dbReference type="ChEBI" id="CHEBI:58442"/>
    </ligand>
</feature>
<dbReference type="Proteomes" id="UP000676246">
    <property type="component" value="Unassembled WGS sequence"/>
</dbReference>
<evidence type="ECO:0000256" key="5">
    <source>
        <dbReference type="PIRSR" id="PIRSR617512-1"/>
    </source>
</evidence>
<feature type="binding site" evidence="6">
    <location>
        <position position="134"/>
    </location>
    <ligand>
        <name>pyrroloquinoline quinone</name>
        <dbReference type="ChEBI" id="CHEBI:58442"/>
    </ligand>
</feature>
<keyword evidence="3 6" id="KW-0634">PQQ</keyword>
<dbReference type="InterPro" id="IPR018391">
    <property type="entry name" value="PQQ_b-propeller_rpt"/>
</dbReference>
<dbReference type="InterPro" id="IPR017512">
    <property type="entry name" value="PQQ_MeOH/EtOH_DH"/>
</dbReference>
<keyword evidence="4 11" id="KW-0560">Oxidoreductase</keyword>
<evidence type="ECO:0000256" key="8">
    <source>
        <dbReference type="PIRSR" id="PIRSR617512-4"/>
    </source>
</evidence>